<dbReference type="AlphaFoldDB" id="A0A242NXH4"/>
<name>A0A242NXH4_9GAMM</name>
<dbReference type="Pfam" id="PF05488">
    <property type="entry name" value="PAAR_motif"/>
    <property type="match status" value="1"/>
</dbReference>
<gene>
    <name evidence="1" type="ORF">B6D06_00190</name>
</gene>
<protein>
    <recommendedName>
        <fullName evidence="3">PAAR domain-containing protein</fullName>
    </recommendedName>
</protein>
<accession>A0A242NXH4</accession>
<sequence length="78" mass="8306">MALKPVIRKGDKTTHGGTVIEGIEDYLVYDKPVACKSHMVLCPLCKGTFPIVEGVESTSVHGKYPAVEGMKTACGAKL</sequence>
<evidence type="ECO:0008006" key="3">
    <source>
        <dbReference type="Google" id="ProtNLM"/>
    </source>
</evidence>
<dbReference type="Gene3D" id="2.60.200.60">
    <property type="match status" value="1"/>
</dbReference>
<feature type="non-terminal residue" evidence="1">
    <location>
        <position position="78"/>
    </location>
</feature>
<dbReference type="EMBL" id="NASK01000031">
    <property type="protein sequence ID" value="OTQ54491.1"/>
    <property type="molecule type" value="Genomic_DNA"/>
</dbReference>
<proteinExistence type="predicted"/>
<evidence type="ECO:0000313" key="2">
    <source>
        <dbReference type="Proteomes" id="UP000194968"/>
    </source>
</evidence>
<dbReference type="CDD" id="cd14744">
    <property type="entry name" value="PAAR_CT_2"/>
    <property type="match status" value="1"/>
</dbReference>
<reference evidence="1 2" key="1">
    <citation type="submission" date="2017-03" db="EMBL/GenBank/DDBJ databases">
        <title>Comparative genomics of honeybee gut symbionts reveal geographically distinct and subgroup specific antibiotic resistance.</title>
        <authorList>
            <person name="Ludvigsen J."/>
            <person name="Porcellato D."/>
            <person name="Labee-Lund T.M."/>
            <person name="Amdam G.V."/>
            <person name="Rudi K."/>
        </authorList>
    </citation>
    <scope>NUCLEOTIDE SEQUENCE [LARGE SCALE GENOMIC DNA]</scope>
    <source>
        <strain evidence="1 2">A-4-12</strain>
    </source>
</reference>
<evidence type="ECO:0000313" key="1">
    <source>
        <dbReference type="EMBL" id="OTQ54491.1"/>
    </source>
</evidence>
<organism evidence="1 2">
    <name type="scientific">Gilliamella apis</name>
    <dbReference type="NCBI Taxonomy" id="1970738"/>
    <lineage>
        <taxon>Bacteria</taxon>
        <taxon>Pseudomonadati</taxon>
        <taxon>Pseudomonadota</taxon>
        <taxon>Gammaproteobacteria</taxon>
        <taxon>Orbales</taxon>
        <taxon>Orbaceae</taxon>
        <taxon>Gilliamella</taxon>
    </lineage>
</organism>
<dbReference type="Proteomes" id="UP000194968">
    <property type="component" value="Unassembled WGS sequence"/>
</dbReference>
<dbReference type="InterPro" id="IPR008727">
    <property type="entry name" value="PAAR_motif"/>
</dbReference>
<comment type="caution">
    <text evidence="1">The sequence shown here is derived from an EMBL/GenBank/DDBJ whole genome shotgun (WGS) entry which is preliminary data.</text>
</comment>
<dbReference type="OrthoDB" id="6860016at2"/>